<evidence type="ECO:0000256" key="2">
    <source>
        <dbReference type="SAM" id="Phobius"/>
    </source>
</evidence>
<keyword evidence="2" id="KW-0812">Transmembrane</keyword>
<proteinExistence type="predicted"/>
<keyword evidence="2" id="KW-1133">Transmembrane helix</keyword>
<dbReference type="EMBL" id="JAUSUE010000012">
    <property type="protein sequence ID" value="MDQ0204054.1"/>
    <property type="molecule type" value="Genomic_DNA"/>
</dbReference>
<keyword evidence="2" id="KW-0472">Membrane</keyword>
<sequence length="205" mass="22177">MAGISFIKNHKKIIVGALAAVILGISAYFIYEHLHPAKPVTNESQQQAETPAGVEQAASNAQVPISTGQAQEAAKEIKYIVSSGQQPQYIVYTTASEAPAAEKTAQEKAGADFAIVTEPSNPTETVDTSKLPQDTQISLNQYNVQAYKKILHTVSYAPKAIDNPSPKEIGYSVAKKITKDGKYLGVGVDYNFDDKATIVKLEYTW</sequence>
<feature type="transmembrane region" description="Helical" evidence="2">
    <location>
        <begin position="12"/>
        <end position="31"/>
    </location>
</feature>
<keyword evidence="4" id="KW-1185">Reference proteome</keyword>
<name>A0ABT9Y8I5_9FIRM</name>
<reference evidence="3 4" key="1">
    <citation type="submission" date="2023-07" db="EMBL/GenBank/DDBJ databases">
        <title>Genomic Encyclopedia of Type Strains, Phase IV (KMG-IV): sequencing the most valuable type-strain genomes for metagenomic binning, comparative biology and taxonomic classification.</title>
        <authorList>
            <person name="Goeker M."/>
        </authorList>
    </citation>
    <scope>NUCLEOTIDE SEQUENCE [LARGE SCALE GENOMIC DNA]</scope>
    <source>
        <strain evidence="3 4">DSM 16980</strain>
    </source>
</reference>
<accession>A0ABT9Y8I5</accession>
<dbReference type="RefSeq" id="WP_307224205.1">
    <property type="nucleotide sequence ID" value="NZ_CP116940.1"/>
</dbReference>
<comment type="caution">
    <text evidence="3">The sequence shown here is derived from an EMBL/GenBank/DDBJ whole genome shotgun (WGS) entry which is preliminary data.</text>
</comment>
<gene>
    <name evidence="3" type="ORF">J2S01_001776</name>
</gene>
<evidence type="ECO:0000256" key="1">
    <source>
        <dbReference type="SAM" id="MobiDB-lite"/>
    </source>
</evidence>
<evidence type="ECO:0008006" key="5">
    <source>
        <dbReference type="Google" id="ProtNLM"/>
    </source>
</evidence>
<evidence type="ECO:0000313" key="4">
    <source>
        <dbReference type="Proteomes" id="UP001239167"/>
    </source>
</evidence>
<evidence type="ECO:0000313" key="3">
    <source>
        <dbReference type="EMBL" id="MDQ0204054.1"/>
    </source>
</evidence>
<protein>
    <recommendedName>
        <fullName evidence="5">Extracellular protein</fullName>
    </recommendedName>
</protein>
<organism evidence="3 4">
    <name type="scientific">Pectinatus haikarae</name>
    <dbReference type="NCBI Taxonomy" id="349096"/>
    <lineage>
        <taxon>Bacteria</taxon>
        <taxon>Bacillati</taxon>
        <taxon>Bacillota</taxon>
        <taxon>Negativicutes</taxon>
        <taxon>Selenomonadales</taxon>
        <taxon>Selenomonadaceae</taxon>
        <taxon>Pectinatus</taxon>
    </lineage>
</organism>
<dbReference type="Proteomes" id="UP001239167">
    <property type="component" value="Unassembled WGS sequence"/>
</dbReference>
<feature type="region of interest" description="Disordered" evidence="1">
    <location>
        <begin position="41"/>
        <end position="65"/>
    </location>
</feature>